<dbReference type="GO" id="GO:0051601">
    <property type="term" value="P:exocyst localization"/>
    <property type="evidence" value="ECO:0007669"/>
    <property type="project" value="TreeGrafter"/>
</dbReference>
<name>A0AAV2J8A5_KNICA</name>
<dbReference type="GO" id="GO:0000145">
    <property type="term" value="C:exocyst"/>
    <property type="evidence" value="ECO:0007669"/>
    <property type="project" value="InterPro"/>
</dbReference>
<reference evidence="2 3" key="1">
    <citation type="submission" date="2024-04" db="EMBL/GenBank/DDBJ databases">
        <authorList>
            <person name="Waldvogel A.-M."/>
            <person name="Schoenle A."/>
        </authorList>
    </citation>
    <scope>NUCLEOTIDE SEQUENCE [LARGE SCALE GENOMIC DNA]</scope>
</reference>
<evidence type="ECO:0000313" key="3">
    <source>
        <dbReference type="Proteomes" id="UP001497482"/>
    </source>
</evidence>
<dbReference type="Gene3D" id="1.10.357.70">
    <property type="entry name" value="Exocyst complex component Sec6, C-terminal domain"/>
    <property type="match status" value="1"/>
</dbReference>
<evidence type="ECO:0000313" key="2">
    <source>
        <dbReference type="EMBL" id="CAL1572302.1"/>
    </source>
</evidence>
<accession>A0AAV2J8A5</accession>
<comment type="similarity">
    <text evidence="1">Belongs to the SEC6 family.</text>
</comment>
<gene>
    <name evidence="2" type="ORF">KC01_LOCUS4343</name>
</gene>
<dbReference type="EMBL" id="OZ035832">
    <property type="protein sequence ID" value="CAL1572302.1"/>
    <property type="molecule type" value="Genomic_DNA"/>
</dbReference>
<dbReference type="AlphaFoldDB" id="A0AAV2J8A5"/>
<sequence>MFQQQLWSRAEGQLRAGPNPLTALDRTLRRACCLVLELLKHHLQPWCSTMLSRDWLLNGEPGPKLCAALEQHVELYRRVRPPCGQWLQEEARWVLLGEYLRALMHKRIVCHSADDRSRLAEQMLQDDFTFREIFLTLEADGSNNPLALIPILADFFRLKDPGLLVLDISAIAEKYPDISAEHVLVLLDIRGDVPRDVRCTVRDVLQMNSVPLPEGYRPVFTDVLLPQSNSSFCLPTSKCT</sequence>
<evidence type="ECO:0000256" key="1">
    <source>
        <dbReference type="ARBA" id="ARBA00009447"/>
    </source>
</evidence>
<dbReference type="PANTHER" id="PTHR21292">
    <property type="entry name" value="EXOCYST COMPLEX COMPONENT SEC6-RELATED"/>
    <property type="match status" value="1"/>
</dbReference>
<dbReference type="GO" id="GO:0006887">
    <property type="term" value="P:exocytosis"/>
    <property type="evidence" value="ECO:0007669"/>
    <property type="project" value="InterPro"/>
</dbReference>
<protein>
    <submittedName>
        <fullName evidence="2">Uncharacterized protein</fullName>
    </submittedName>
</protein>
<dbReference type="InterPro" id="IPR042532">
    <property type="entry name" value="EXOC3/Sec6_C"/>
</dbReference>
<dbReference type="Pfam" id="PF06046">
    <property type="entry name" value="Sec6"/>
    <property type="match status" value="1"/>
</dbReference>
<keyword evidence="3" id="KW-1185">Reference proteome</keyword>
<organism evidence="2 3">
    <name type="scientific">Knipowitschia caucasica</name>
    <name type="common">Caucasian dwarf goby</name>
    <name type="synonym">Pomatoschistus caucasicus</name>
    <dbReference type="NCBI Taxonomy" id="637954"/>
    <lineage>
        <taxon>Eukaryota</taxon>
        <taxon>Metazoa</taxon>
        <taxon>Chordata</taxon>
        <taxon>Craniata</taxon>
        <taxon>Vertebrata</taxon>
        <taxon>Euteleostomi</taxon>
        <taxon>Actinopterygii</taxon>
        <taxon>Neopterygii</taxon>
        <taxon>Teleostei</taxon>
        <taxon>Neoteleostei</taxon>
        <taxon>Acanthomorphata</taxon>
        <taxon>Gobiaria</taxon>
        <taxon>Gobiiformes</taxon>
        <taxon>Gobioidei</taxon>
        <taxon>Gobiidae</taxon>
        <taxon>Gobiinae</taxon>
        <taxon>Knipowitschia</taxon>
    </lineage>
</organism>
<dbReference type="PANTHER" id="PTHR21292:SF12">
    <property type="entry name" value="EXOCYST COMPLEX COMPONENT 3-LIKE PROTEIN"/>
    <property type="match status" value="1"/>
</dbReference>
<dbReference type="InterPro" id="IPR010326">
    <property type="entry name" value="EXOC3/Sec6"/>
</dbReference>
<dbReference type="Proteomes" id="UP001497482">
    <property type="component" value="Chromosome 10"/>
</dbReference>
<proteinExistence type="inferred from homology"/>
<dbReference type="GO" id="GO:0000149">
    <property type="term" value="F:SNARE binding"/>
    <property type="evidence" value="ECO:0007669"/>
    <property type="project" value="TreeGrafter"/>
</dbReference>